<feature type="transmembrane region" description="Helical" evidence="1">
    <location>
        <begin position="65"/>
        <end position="87"/>
    </location>
</feature>
<keyword evidence="1" id="KW-0812">Transmembrane</keyword>
<accession>A0ABR4JBA1</accession>
<feature type="transmembrane region" description="Helical" evidence="1">
    <location>
        <begin position="311"/>
        <end position="338"/>
    </location>
</feature>
<feature type="transmembrane region" description="Helical" evidence="1">
    <location>
        <begin position="142"/>
        <end position="162"/>
    </location>
</feature>
<keyword evidence="3" id="KW-1185">Reference proteome</keyword>
<gene>
    <name evidence="2" type="ORF">BJY01DRAFT_251552</name>
</gene>
<evidence type="ECO:0000313" key="2">
    <source>
        <dbReference type="EMBL" id="KAL2837230.1"/>
    </source>
</evidence>
<keyword evidence="1" id="KW-1133">Transmembrane helix</keyword>
<organism evidence="2 3">
    <name type="scientific">Aspergillus pseudoustus</name>
    <dbReference type="NCBI Taxonomy" id="1810923"/>
    <lineage>
        <taxon>Eukaryota</taxon>
        <taxon>Fungi</taxon>
        <taxon>Dikarya</taxon>
        <taxon>Ascomycota</taxon>
        <taxon>Pezizomycotina</taxon>
        <taxon>Eurotiomycetes</taxon>
        <taxon>Eurotiomycetidae</taxon>
        <taxon>Eurotiales</taxon>
        <taxon>Aspergillaceae</taxon>
        <taxon>Aspergillus</taxon>
        <taxon>Aspergillus subgen. Nidulantes</taxon>
    </lineage>
</organism>
<evidence type="ECO:0000256" key="1">
    <source>
        <dbReference type="SAM" id="Phobius"/>
    </source>
</evidence>
<evidence type="ECO:0000313" key="3">
    <source>
        <dbReference type="Proteomes" id="UP001610446"/>
    </source>
</evidence>
<reference evidence="2 3" key="1">
    <citation type="submission" date="2024-07" db="EMBL/GenBank/DDBJ databases">
        <title>Section-level genome sequencing and comparative genomics of Aspergillus sections Usti and Cavernicolus.</title>
        <authorList>
            <consortium name="Lawrence Berkeley National Laboratory"/>
            <person name="Nybo J.L."/>
            <person name="Vesth T.C."/>
            <person name="Theobald S."/>
            <person name="Frisvad J.C."/>
            <person name="Larsen T.O."/>
            <person name="Kjaerboelling I."/>
            <person name="Rothschild-Mancinelli K."/>
            <person name="Lyhne E.K."/>
            <person name="Kogle M.E."/>
            <person name="Barry K."/>
            <person name="Clum A."/>
            <person name="Na H."/>
            <person name="Ledsgaard L."/>
            <person name="Lin J."/>
            <person name="Lipzen A."/>
            <person name="Kuo A."/>
            <person name="Riley R."/>
            <person name="Mondo S."/>
            <person name="Labutti K."/>
            <person name="Haridas S."/>
            <person name="Pangalinan J."/>
            <person name="Salamov A.A."/>
            <person name="Simmons B.A."/>
            <person name="Magnuson J.K."/>
            <person name="Chen J."/>
            <person name="Drula E."/>
            <person name="Henrissat B."/>
            <person name="Wiebenga A."/>
            <person name="Lubbers R.J."/>
            <person name="Gomes A.C."/>
            <person name="Makela M.R."/>
            <person name="Stajich J."/>
            <person name="Grigoriev I.V."/>
            <person name="Mortensen U.H."/>
            <person name="De Vries R.P."/>
            <person name="Baker S.E."/>
            <person name="Andersen M.R."/>
        </authorList>
    </citation>
    <scope>NUCLEOTIDE SEQUENCE [LARGE SCALE GENOMIC DNA]</scope>
    <source>
        <strain evidence="2 3">CBS 123904</strain>
    </source>
</reference>
<proteinExistence type="predicted"/>
<sequence>MEEPNAGTLVACPLETQRSMPGLILKLFVVHFVTLCFYSHCYHQREGRYLTPDALTFLIAPLNTLFRYAIALLGILGYLCCMLAYSLSIEDPQPYRRQVLAGSRNALSALLGQKKSAGIHRYSAILGSAPKPSWTERVAGRIGPVIPALAFITQCCGAIYLYHRRRQFDGVTLLDQQIFEQACGGLVIGLLSAGYTLKLPFFDEPVPDSRDSYLEHFVHFLRDQGDDDSVYTGDLQQWRLAIYFAKALAITFTVQLLLRTPGTDSIYDYILVVAVITSIPCLVIACFAPRSSSTPAAEVRSASLAQHVRRAITTFCVCWSAILLSCVTGALPLLGLMWQFVDLVLFGVQAAELRNVALDEPCPLLRMDPVAEYIWWLG</sequence>
<keyword evidence="1" id="KW-0472">Membrane</keyword>
<dbReference type="EMBL" id="JBFXLU010000164">
    <property type="protein sequence ID" value="KAL2837230.1"/>
    <property type="molecule type" value="Genomic_DNA"/>
</dbReference>
<name>A0ABR4JBA1_9EURO</name>
<feature type="transmembrane region" description="Helical" evidence="1">
    <location>
        <begin position="240"/>
        <end position="258"/>
    </location>
</feature>
<feature type="transmembrane region" description="Helical" evidence="1">
    <location>
        <begin position="270"/>
        <end position="290"/>
    </location>
</feature>
<comment type="caution">
    <text evidence="2">The sequence shown here is derived from an EMBL/GenBank/DDBJ whole genome shotgun (WGS) entry which is preliminary data.</text>
</comment>
<dbReference type="Proteomes" id="UP001610446">
    <property type="component" value="Unassembled WGS sequence"/>
</dbReference>
<feature type="transmembrane region" description="Helical" evidence="1">
    <location>
        <begin position="20"/>
        <end position="38"/>
    </location>
</feature>
<protein>
    <submittedName>
        <fullName evidence="2">Uncharacterized protein</fullName>
    </submittedName>
</protein>